<dbReference type="Proteomes" id="UP001501353">
    <property type="component" value="Unassembled WGS sequence"/>
</dbReference>
<keyword evidence="3" id="KW-1185">Reference proteome</keyword>
<comment type="caution">
    <text evidence="2">The sequence shown here is derived from an EMBL/GenBank/DDBJ whole genome shotgun (WGS) entry which is preliminary data.</text>
</comment>
<evidence type="ECO:0000256" key="1">
    <source>
        <dbReference type="SAM" id="Phobius"/>
    </source>
</evidence>
<evidence type="ECO:0008006" key="4">
    <source>
        <dbReference type="Google" id="ProtNLM"/>
    </source>
</evidence>
<evidence type="ECO:0000313" key="2">
    <source>
        <dbReference type="EMBL" id="GAA4031572.1"/>
    </source>
</evidence>
<evidence type="ECO:0000313" key="3">
    <source>
        <dbReference type="Proteomes" id="UP001501353"/>
    </source>
</evidence>
<sequence length="594" mass="63863">MNGLAGLPRQLAHHFREDARAGFFAAALAVIAEHVGLLAILTKLSLLVVANIAVQPADSLTDQGPVVLYLTESHWQDRYLERSPLNRCLLADDLGTMLQRQPRTLTVDFDLSPAALDSEPSCQRQLDALLDQHGSTLVLLAPMKVSSDRLVGLKKAWMQARCSAGVAFGDGTLEESLGVVIDAHPDDNSLASMVAKRSEGTICKDLSTLAGAEQWLKKTETPREETEEALPINFASASQQLSTLAMDDPALANIRNWHQRDVLFGGFYGASKDDSFLTPLGALPGIAVHAARVVTQQHPVTSPPHGVGVTIDILIAFLFSIGITLFWHLYAHFQIRGVGFRREYGALMVTGFLIFYSALVYLFFALAADLFAVGILIAPLLIAASMLIDGFITGPIAATIDVAKVPREPYVTSGKFCVFIGLLGAIGLCAATLHVGSAALMAVVLALIAVPLDRYLSSSIAEAHHAHQAHHSQPDATTPRVGLGVLWLLVFAALLFAASMDWLLPLSRWFTTAFVAVLGLMCLMLAVGLVIGLHRPQRRHAPPGTTGTHRLLGLLGLRLGSGARPAGPGLAIYLIRQTLFWLTMCYATVLLVSH</sequence>
<dbReference type="RefSeq" id="WP_344764925.1">
    <property type="nucleotide sequence ID" value="NZ_BAAAZE010000013.1"/>
</dbReference>
<gene>
    <name evidence="2" type="ORF">GCM10022212_32870</name>
</gene>
<feature type="transmembrane region" description="Helical" evidence="1">
    <location>
        <begin position="416"/>
        <end position="449"/>
    </location>
</feature>
<keyword evidence="1" id="KW-1133">Transmembrane helix</keyword>
<protein>
    <recommendedName>
        <fullName evidence="4">CHASE2 domain-containing protein</fullName>
    </recommendedName>
</protein>
<name>A0ABP7TV96_9BURK</name>
<feature type="transmembrane region" description="Helical" evidence="1">
    <location>
        <begin position="313"/>
        <end position="333"/>
    </location>
</feature>
<feature type="transmembrane region" description="Helical" evidence="1">
    <location>
        <begin position="21"/>
        <end position="41"/>
    </location>
</feature>
<keyword evidence="1" id="KW-0472">Membrane</keyword>
<proteinExistence type="predicted"/>
<reference evidence="3" key="1">
    <citation type="journal article" date="2019" name="Int. J. Syst. Evol. Microbiol.">
        <title>The Global Catalogue of Microorganisms (GCM) 10K type strain sequencing project: providing services to taxonomists for standard genome sequencing and annotation.</title>
        <authorList>
            <consortium name="The Broad Institute Genomics Platform"/>
            <consortium name="The Broad Institute Genome Sequencing Center for Infectious Disease"/>
            <person name="Wu L."/>
            <person name="Ma J."/>
        </authorList>
    </citation>
    <scope>NUCLEOTIDE SEQUENCE [LARGE SCALE GENOMIC DNA]</scope>
    <source>
        <strain evidence="3">JCM 16673</strain>
    </source>
</reference>
<feature type="transmembrane region" description="Helical" evidence="1">
    <location>
        <begin position="345"/>
        <end position="364"/>
    </location>
</feature>
<feature type="transmembrane region" description="Helical" evidence="1">
    <location>
        <begin position="510"/>
        <end position="533"/>
    </location>
</feature>
<feature type="transmembrane region" description="Helical" evidence="1">
    <location>
        <begin position="370"/>
        <end position="396"/>
    </location>
</feature>
<accession>A0ABP7TV96</accession>
<feature type="transmembrane region" description="Helical" evidence="1">
    <location>
        <begin position="481"/>
        <end position="498"/>
    </location>
</feature>
<keyword evidence="1" id="KW-0812">Transmembrane</keyword>
<dbReference type="EMBL" id="BAAAZE010000013">
    <property type="protein sequence ID" value="GAA4031572.1"/>
    <property type="molecule type" value="Genomic_DNA"/>
</dbReference>
<organism evidence="2 3">
    <name type="scientific">Actimicrobium antarcticum</name>
    <dbReference type="NCBI Taxonomy" id="1051899"/>
    <lineage>
        <taxon>Bacteria</taxon>
        <taxon>Pseudomonadati</taxon>
        <taxon>Pseudomonadota</taxon>
        <taxon>Betaproteobacteria</taxon>
        <taxon>Burkholderiales</taxon>
        <taxon>Oxalobacteraceae</taxon>
        <taxon>Actimicrobium</taxon>
    </lineage>
</organism>